<dbReference type="AlphaFoldDB" id="A0A016WUD3"/>
<evidence type="ECO:0000313" key="2">
    <source>
        <dbReference type="Proteomes" id="UP000024635"/>
    </source>
</evidence>
<dbReference type="Proteomes" id="UP000024635">
    <property type="component" value="Unassembled WGS sequence"/>
</dbReference>
<name>A0A016WUD3_9BILA</name>
<reference evidence="2" key="1">
    <citation type="journal article" date="2015" name="Nat. Genet.">
        <title>The genome and transcriptome of the zoonotic hookworm Ancylostoma ceylanicum identify infection-specific gene families.</title>
        <authorList>
            <person name="Schwarz E.M."/>
            <person name="Hu Y."/>
            <person name="Antoshechkin I."/>
            <person name="Miller M.M."/>
            <person name="Sternberg P.W."/>
            <person name="Aroian R.V."/>
        </authorList>
    </citation>
    <scope>NUCLEOTIDE SEQUENCE</scope>
    <source>
        <strain evidence="2">HY135</strain>
    </source>
</reference>
<keyword evidence="2" id="KW-1185">Reference proteome</keyword>
<accession>A0A016WUD3</accession>
<proteinExistence type="predicted"/>
<gene>
    <name evidence="1" type="primary">Acey_s0500.g2578</name>
    <name evidence="1" type="ORF">Y032_0500g2578</name>
</gene>
<dbReference type="EMBL" id="JARK01000100">
    <property type="protein sequence ID" value="EYC43206.1"/>
    <property type="molecule type" value="Genomic_DNA"/>
</dbReference>
<sequence length="67" mass="7660">MYDHGSAVKAPDEFEFSASQIYVNTTSNHRWNRVQARPMFKKQVLAEKYGEGSANVIVISDVVWIEL</sequence>
<organism evidence="1 2">
    <name type="scientific">Ancylostoma ceylanicum</name>
    <dbReference type="NCBI Taxonomy" id="53326"/>
    <lineage>
        <taxon>Eukaryota</taxon>
        <taxon>Metazoa</taxon>
        <taxon>Ecdysozoa</taxon>
        <taxon>Nematoda</taxon>
        <taxon>Chromadorea</taxon>
        <taxon>Rhabditida</taxon>
        <taxon>Rhabditina</taxon>
        <taxon>Rhabditomorpha</taxon>
        <taxon>Strongyloidea</taxon>
        <taxon>Ancylostomatidae</taxon>
        <taxon>Ancylostomatinae</taxon>
        <taxon>Ancylostoma</taxon>
    </lineage>
</organism>
<evidence type="ECO:0000313" key="1">
    <source>
        <dbReference type="EMBL" id="EYC43206.1"/>
    </source>
</evidence>
<protein>
    <submittedName>
        <fullName evidence="1">Uncharacterized protein</fullName>
    </submittedName>
</protein>
<comment type="caution">
    <text evidence="1">The sequence shown here is derived from an EMBL/GenBank/DDBJ whole genome shotgun (WGS) entry which is preliminary data.</text>
</comment>